<reference evidence="2" key="2">
    <citation type="submission" date="2021-05" db="EMBL/GenBank/DDBJ databases">
        <authorList>
            <person name="Pain A."/>
        </authorList>
    </citation>
    <scope>NUCLEOTIDE SEQUENCE</scope>
    <source>
        <strain evidence="2">1802A</strain>
    </source>
</reference>
<evidence type="ECO:0000313" key="3">
    <source>
        <dbReference type="Proteomes" id="UP001195914"/>
    </source>
</evidence>
<feature type="signal peptide" evidence="1">
    <location>
        <begin position="1"/>
        <end position="19"/>
    </location>
</feature>
<feature type="chain" id="PRO_5042063158" evidence="1">
    <location>
        <begin position="20"/>
        <end position="347"/>
    </location>
</feature>
<protein>
    <submittedName>
        <fullName evidence="2">Membrane protein</fullName>
    </submittedName>
</protein>
<evidence type="ECO:0000256" key="1">
    <source>
        <dbReference type="SAM" id="SignalP"/>
    </source>
</evidence>
<keyword evidence="1" id="KW-0732">Signal</keyword>
<dbReference type="Proteomes" id="UP001195914">
    <property type="component" value="Unassembled WGS sequence"/>
</dbReference>
<gene>
    <name evidence="2" type="ORF">X943_001150</name>
</gene>
<comment type="caution">
    <text evidence="2">The sequence shown here is derived from an EMBL/GenBank/DDBJ whole genome shotgun (WGS) entry which is preliminary data.</text>
</comment>
<name>A0AAD9GAB4_BABDI</name>
<organism evidence="2 3">
    <name type="scientific">Babesia divergens</name>
    <dbReference type="NCBI Taxonomy" id="32595"/>
    <lineage>
        <taxon>Eukaryota</taxon>
        <taxon>Sar</taxon>
        <taxon>Alveolata</taxon>
        <taxon>Apicomplexa</taxon>
        <taxon>Aconoidasida</taxon>
        <taxon>Piroplasmida</taxon>
        <taxon>Babesiidae</taxon>
        <taxon>Babesia</taxon>
    </lineage>
</organism>
<dbReference type="AlphaFoldDB" id="A0AAD9GAB4"/>
<sequence length="347" mass="38978">MKALVPVLVALSQIAAGDAKDKVKQRDDAITVAGLVVVNGKTYRATCNCPSRVQSLENMIYLSRGLCYPSKVKVRAHGKHSEEEYKLLYHALRLLPHEDFINVDGSPLSSMDGRVAGKALFAPGGDLGIFVMGMLNQYDGLAIPDQEGTTSLLRQYIRQTPNRRAFYHATDAKAVDAIRKGLAWEIIDLTTIDPAHQKRVKQLIAMGAIGDPFMKFLVERYHNVPEKNVELVLMCINAFFEVIWDKEDETWEQLVLEVLEGETEPAAVVEISVSKGCQLARTVPQVHAKVGGKQLLIYTELAGDHRKREIATYLFNQQDPRQRKFQLDEVLQHLDKLVHTLMEEFGK</sequence>
<proteinExistence type="predicted"/>
<keyword evidence="3" id="KW-1185">Reference proteome</keyword>
<accession>A0AAD9GAB4</accession>
<evidence type="ECO:0000313" key="2">
    <source>
        <dbReference type="EMBL" id="KAK1934766.1"/>
    </source>
</evidence>
<dbReference type="EMBL" id="JAHBMH010000062">
    <property type="protein sequence ID" value="KAK1934766.1"/>
    <property type="molecule type" value="Genomic_DNA"/>
</dbReference>
<reference evidence="2" key="1">
    <citation type="journal article" date="2014" name="Nucleic Acids Res.">
        <title>The evolutionary dynamics of variant antigen genes in Babesia reveal a history of genomic innovation underlying host-parasite interaction.</title>
        <authorList>
            <person name="Jackson A.P."/>
            <person name="Otto T.D."/>
            <person name="Darby A."/>
            <person name="Ramaprasad A."/>
            <person name="Xia D."/>
            <person name="Echaide I.E."/>
            <person name="Farber M."/>
            <person name="Gahlot S."/>
            <person name="Gamble J."/>
            <person name="Gupta D."/>
            <person name="Gupta Y."/>
            <person name="Jackson L."/>
            <person name="Malandrin L."/>
            <person name="Malas T.B."/>
            <person name="Moussa E."/>
            <person name="Nair M."/>
            <person name="Reid A.J."/>
            <person name="Sanders M."/>
            <person name="Sharma J."/>
            <person name="Tracey A."/>
            <person name="Quail M.A."/>
            <person name="Weir W."/>
            <person name="Wastling J.M."/>
            <person name="Hall N."/>
            <person name="Willadsen P."/>
            <person name="Lingelbach K."/>
            <person name="Shiels B."/>
            <person name="Tait A."/>
            <person name="Berriman M."/>
            <person name="Allred D.R."/>
            <person name="Pain A."/>
        </authorList>
    </citation>
    <scope>NUCLEOTIDE SEQUENCE</scope>
    <source>
        <strain evidence="2">1802A</strain>
    </source>
</reference>